<dbReference type="OrthoDB" id="10405051at2759"/>
<keyword evidence="4" id="KW-1185">Reference proteome</keyword>
<dbReference type="Proteomes" id="UP001061958">
    <property type="component" value="Unassembled WGS sequence"/>
</dbReference>
<protein>
    <submittedName>
        <fullName evidence="3">Uncharacterized protein</fullName>
    </submittedName>
</protein>
<gene>
    <name evidence="3" type="ORF">GpartN1_g22.t1</name>
</gene>
<accession>A0A9C7UMG2</accession>
<dbReference type="EMBL" id="BQMJ01000001">
    <property type="protein sequence ID" value="GJQ08231.1"/>
    <property type="molecule type" value="Genomic_DNA"/>
</dbReference>
<dbReference type="AlphaFoldDB" id="A0A9C7UMG2"/>
<feature type="compositionally biased region" description="Polar residues" evidence="2">
    <location>
        <begin position="270"/>
        <end position="281"/>
    </location>
</feature>
<evidence type="ECO:0000256" key="2">
    <source>
        <dbReference type="SAM" id="MobiDB-lite"/>
    </source>
</evidence>
<feature type="region of interest" description="Disordered" evidence="2">
    <location>
        <begin position="745"/>
        <end position="777"/>
    </location>
</feature>
<feature type="compositionally biased region" description="Basic and acidic residues" evidence="2">
    <location>
        <begin position="767"/>
        <end position="777"/>
    </location>
</feature>
<feature type="region of interest" description="Disordered" evidence="2">
    <location>
        <begin position="138"/>
        <end position="403"/>
    </location>
</feature>
<evidence type="ECO:0000256" key="1">
    <source>
        <dbReference type="SAM" id="Coils"/>
    </source>
</evidence>
<keyword evidence="1" id="KW-0175">Coiled coil</keyword>
<evidence type="ECO:0000313" key="3">
    <source>
        <dbReference type="EMBL" id="GJQ08231.1"/>
    </source>
</evidence>
<proteinExistence type="predicted"/>
<organism evidence="3 4">
    <name type="scientific">Galdieria partita</name>
    <dbReference type="NCBI Taxonomy" id="83374"/>
    <lineage>
        <taxon>Eukaryota</taxon>
        <taxon>Rhodophyta</taxon>
        <taxon>Bangiophyceae</taxon>
        <taxon>Galdieriales</taxon>
        <taxon>Galdieriaceae</taxon>
        <taxon>Galdieria</taxon>
    </lineage>
</organism>
<reference evidence="3" key="1">
    <citation type="journal article" date="2022" name="Proc. Natl. Acad. Sci. U.S.A.">
        <title>Life cycle and functional genomics of the unicellular red alga Galdieria for elucidating algal and plant evolution and industrial use.</title>
        <authorList>
            <person name="Hirooka S."/>
            <person name="Itabashi T."/>
            <person name="Ichinose T.M."/>
            <person name="Onuma R."/>
            <person name="Fujiwara T."/>
            <person name="Yamashita S."/>
            <person name="Jong L.W."/>
            <person name="Tomita R."/>
            <person name="Iwane A.H."/>
            <person name="Miyagishima S.Y."/>
        </authorList>
    </citation>
    <scope>NUCLEOTIDE SEQUENCE</scope>
    <source>
        <strain evidence="3">NBRC 102759</strain>
    </source>
</reference>
<feature type="compositionally biased region" description="Basic and acidic residues" evidence="2">
    <location>
        <begin position="285"/>
        <end position="300"/>
    </location>
</feature>
<feature type="compositionally biased region" description="Low complexity" evidence="2">
    <location>
        <begin position="314"/>
        <end position="323"/>
    </location>
</feature>
<feature type="coiled-coil region" evidence="1">
    <location>
        <begin position="539"/>
        <end position="636"/>
    </location>
</feature>
<comment type="caution">
    <text evidence="3">The sequence shown here is derived from an EMBL/GenBank/DDBJ whole genome shotgun (WGS) entry which is preliminary data.</text>
</comment>
<sequence length="808" mass="91604">MFTQFAKDLFRYSDKMEKSSVSEISSPRSKEAQQKLLELTKHGLLKVGDKVQFYYKAKEYIARVTSEGCLLHRGENGESELFLSPSAFVNTVAKRQSASSRGKTKPKLNLNGWEFCLVAGVSLSQLKQQLEAILQAEGGGTGSSSMKTNIKVPGKQETVAEKRDSLLTEQQQLSDSEEPSTPLKKKQRTNNNEDPWIVGEENVDQSQKHSADVSHVEEAIEQQPQEEVEKEQIKQEEDSQPSESENEDHKSLKKRTTRLSSGSIKHISYTKGTKQTSNDEGSSLDPDKTDDDRELNKMDNIEGASIRGRRRRLSATTRNSSRLASQATKSSRGKQEVSSDEEEEERTVSRVSGRHLRRDKTRESSPKVVSTQEDDQQSHSDDNGEAKQENDELNSQMTGEEDAYDLEESSALILLEQIKEAERMELHCGWSKEDRESLLGALKDTKQLDPTVLSQHMMESKSSEEITEYLKVLKDRMIEATKDSGLEPDVSLYIILLSLELFHTGVVASGGAFSKKLEHTWKASVPIDSQAPHTCKKATPDTDRNLKKIRKELEELRNKVEMEMAARRDLELEKQLLEVQLQEAKRATEREARKRAAIEDENEDLKVRELETRRRLDRLKLKLTAVKGEVNTTEKDNGFVVSSNIATHSVDNHTKVFSGETTEEKDSVHEDHAEIALPPIVKDHSQEEELEKLQEEVDLLRSKVASLETEVSDFQQDAENERRRNHHLMEAKKYLEISLNEVLHASSKSSSPDEMEATSNEQSVSELEAKSSFHSKDMNERVLPSFHRITSSIIARRRKSRSFRSMLV</sequence>
<evidence type="ECO:0000313" key="4">
    <source>
        <dbReference type="Proteomes" id="UP001061958"/>
    </source>
</evidence>
<feature type="compositionally biased region" description="Polar residues" evidence="2">
    <location>
        <begin position="746"/>
        <end position="765"/>
    </location>
</feature>
<feature type="coiled-coil region" evidence="1">
    <location>
        <begin position="683"/>
        <end position="724"/>
    </location>
</feature>
<feature type="compositionally biased region" description="Basic and acidic residues" evidence="2">
    <location>
        <begin position="206"/>
        <end position="218"/>
    </location>
</feature>
<name>A0A9C7UMG2_9RHOD</name>
<reference evidence="3" key="2">
    <citation type="submission" date="2022-01" db="EMBL/GenBank/DDBJ databases">
        <authorList>
            <person name="Hirooka S."/>
            <person name="Miyagishima S.Y."/>
        </authorList>
    </citation>
    <scope>NUCLEOTIDE SEQUENCE</scope>
    <source>
        <strain evidence="3">NBRC 102759</strain>
    </source>
</reference>
<feature type="compositionally biased region" description="Basic and acidic residues" evidence="2">
    <location>
        <begin position="376"/>
        <end position="390"/>
    </location>
</feature>